<evidence type="ECO:0000256" key="1">
    <source>
        <dbReference type="SAM" id="MobiDB-lite"/>
    </source>
</evidence>
<reference evidence="4" key="1">
    <citation type="journal article" date="2019" name="Int. J. Syst. Evol. Microbiol.">
        <title>The Global Catalogue of Microorganisms (GCM) 10K type strain sequencing project: providing services to taxonomists for standard genome sequencing and annotation.</title>
        <authorList>
            <consortium name="The Broad Institute Genomics Platform"/>
            <consortium name="The Broad Institute Genome Sequencing Center for Infectious Disease"/>
            <person name="Wu L."/>
            <person name="Ma J."/>
        </authorList>
    </citation>
    <scope>NUCLEOTIDE SEQUENCE [LARGE SCALE GENOMIC DNA]</scope>
    <source>
        <strain evidence="4">JCM 18459</strain>
    </source>
</reference>
<keyword evidence="4" id="KW-1185">Reference proteome</keyword>
<name>A0ABP9PMJ5_9ACTN</name>
<feature type="transmembrane region" description="Helical" evidence="2">
    <location>
        <begin position="77"/>
        <end position="100"/>
    </location>
</feature>
<keyword evidence="2" id="KW-0472">Membrane</keyword>
<dbReference type="RefSeq" id="WP_345458534.1">
    <property type="nucleotide sequence ID" value="NZ_BAABKG010000003.1"/>
</dbReference>
<keyword evidence="2" id="KW-0812">Transmembrane</keyword>
<accession>A0ABP9PMJ5</accession>
<keyword evidence="2" id="KW-1133">Transmembrane helix</keyword>
<comment type="caution">
    <text evidence="3">The sequence shown here is derived from an EMBL/GenBank/DDBJ whole genome shotgun (WGS) entry which is preliminary data.</text>
</comment>
<feature type="compositionally biased region" description="Basic and acidic residues" evidence="1">
    <location>
        <begin position="169"/>
        <end position="181"/>
    </location>
</feature>
<organism evidence="3 4">
    <name type="scientific">Nocardioides marinquilinus</name>
    <dbReference type="NCBI Taxonomy" id="1210400"/>
    <lineage>
        <taxon>Bacteria</taxon>
        <taxon>Bacillati</taxon>
        <taxon>Actinomycetota</taxon>
        <taxon>Actinomycetes</taxon>
        <taxon>Propionibacteriales</taxon>
        <taxon>Nocardioidaceae</taxon>
        <taxon>Nocardioides</taxon>
    </lineage>
</organism>
<feature type="transmembrane region" description="Helical" evidence="2">
    <location>
        <begin position="112"/>
        <end position="131"/>
    </location>
</feature>
<evidence type="ECO:0000313" key="3">
    <source>
        <dbReference type="EMBL" id="GAA5148921.1"/>
    </source>
</evidence>
<evidence type="ECO:0000313" key="4">
    <source>
        <dbReference type="Proteomes" id="UP001500221"/>
    </source>
</evidence>
<gene>
    <name evidence="3" type="ORF">GCM10023340_23450</name>
</gene>
<proteinExistence type="predicted"/>
<feature type="transmembrane region" description="Helical" evidence="2">
    <location>
        <begin position="44"/>
        <end position="65"/>
    </location>
</feature>
<protein>
    <recommendedName>
        <fullName evidence="5">ATP synthase protein I</fullName>
    </recommendedName>
</protein>
<feature type="transmembrane region" description="Helical" evidence="2">
    <location>
        <begin position="20"/>
        <end position="38"/>
    </location>
</feature>
<dbReference type="Proteomes" id="UP001500221">
    <property type="component" value="Unassembled WGS sequence"/>
</dbReference>
<evidence type="ECO:0008006" key="5">
    <source>
        <dbReference type="Google" id="ProtNLM"/>
    </source>
</evidence>
<evidence type="ECO:0000256" key="2">
    <source>
        <dbReference type="SAM" id="Phobius"/>
    </source>
</evidence>
<sequence length="181" mass="18066">MTTALHRLAGDDPATLLKRAAIGSLGLTVVLAAVAALVSGTPGVLGVLAGAVVVLLVFVSGALAVNAMSSRSAEIALMMAMVTYGGQVIAMLALFIGLSASGLLDETISRGWLAVAVVVSALVWSTVQVLLASRARSETPATGVPTDVPTDVRSSSTGSSDAVGVPVAERVDQPADRAGES</sequence>
<dbReference type="EMBL" id="BAABKG010000003">
    <property type="protein sequence ID" value="GAA5148921.1"/>
    <property type="molecule type" value="Genomic_DNA"/>
</dbReference>
<feature type="region of interest" description="Disordered" evidence="1">
    <location>
        <begin position="139"/>
        <end position="181"/>
    </location>
</feature>